<protein>
    <submittedName>
        <fullName evidence="3">Ig-like domain-containing protein</fullName>
    </submittedName>
</protein>
<dbReference type="Proteomes" id="UP000316181">
    <property type="component" value="Unassembled WGS sequence"/>
</dbReference>
<dbReference type="GO" id="GO:0005975">
    <property type="term" value="P:carbohydrate metabolic process"/>
    <property type="evidence" value="ECO:0007669"/>
    <property type="project" value="UniProtKB-ARBA"/>
</dbReference>
<dbReference type="AlphaFoldDB" id="A0A542SL92"/>
<dbReference type="Pfam" id="PF00754">
    <property type="entry name" value="F5_F8_type_C"/>
    <property type="match status" value="1"/>
</dbReference>
<evidence type="ECO:0000259" key="2">
    <source>
        <dbReference type="PROSITE" id="PS50022"/>
    </source>
</evidence>
<feature type="domain" description="F5/8 type C" evidence="2">
    <location>
        <begin position="730"/>
        <end position="871"/>
    </location>
</feature>
<dbReference type="Gene3D" id="2.60.120.260">
    <property type="entry name" value="Galactose-binding domain-like"/>
    <property type="match status" value="2"/>
</dbReference>
<evidence type="ECO:0000256" key="1">
    <source>
        <dbReference type="SAM" id="SignalP"/>
    </source>
</evidence>
<feature type="domain" description="F5/8 type C" evidence="2">
    <location>
        <begin position="601"/>
        <end position="724"/>
    </location>
</feature>
<dbReference type="InterPro" id="IPR013783">
    <property type="entry name" value="Ig-like_fold"/>
</dbReference>
<comment type="caution">
    <text evidence="3">The sequence shown here is derived from an EMBL/GenBank/DDBJ whole genome shotgun (WGS) entry which is preliminary data.</text>
</comment>
<keyword evidence="4" id="KW-1185">Reference proteome</keyword>
<feature type="signal peptide" evidence="1">
    <location>
        <begin position="1"/>
        <end position="27"/>
    </location>
</feature>
<keyword evidence="1" id="KW-0732">Signal</keyword>
<evidence type="ECO:0000313" key="3">
    <source>
        <dbReference type="EMBL" id="TQK75396.1"/>
    </source>
</evidence>
<organism evidence="3 4">
    <name type="scientific">Rarobacter incanus</name>
    <dbReference type="NCBI Taxonomy" id="153494"/>
    <lineage>
        <taxon>Bacteria</taxon>
        <taxon>Bacillati</taxon>
        <taxon>Actinomycetota</taxon>
        <taxon>Actinomycetes</taxon>
        <taxon>Micrococcales</taxon>
        <taxon>Rarobacteraceae</taxon>
        <taxon>Rarobacter</taxon>
    </lineage>
</organism>
<feature type="chain" id="PRO_5022099600" evidence="1">
    <location>
        <begin position="28"/>
        <end position="1268"/>
    </location>
</feature>
<dbReference type="Pfam" id="PF16640">
    <property type="entry name" value="Big_3_5"/>
    <property type="match status" value="1"/>
</dbReference>
<dbReference type="Pfam" id="PF22633">
    <property type="entry name" value="F5_F8_type_C_2"/>
    <property type="match status" value="1"/>
</dbReference>
<dbReference type="InterPro" id="IPR008979">
    <property type="entry name" value="Galactose-bd-like_sf"/>
</dbReference>
<dbReference type="Gene3D" id="2.60.40.10">
    <property type="entry name" value="Immunoglobulins"/>
    <property type="match status" value="1"/>
</dbReference>
<gene>
    <name evidence="3" type="ORF">FB389_0022</name>
</gene>
<proteinExistence type="predicted"/>
<dbReference type="InterPro" id="IPR032109">
    <property type="entry name" value="Big_3_5"/>
</dbReference>
<dbReference type="SUPFAM" id="SSF49785">
    <property type="entry name" value="Galactose-binding domain-like"/>
    <property type="match status" value="2"/>
</dbReference>
<name>A0A542SL92_9MICO</name>
<reference evidence="3 4" key="1">
    <citation type="submission" date="2019-06" db="EMBL/GenBank/DDBJ databases">
        <title>Sequencing the genomes of 1000 actinobacteria strains.</title>
        <authorList>
            <person name="Klenk H.-P."/>
        </authorList>
    </citation>
    <scope>NUCLEOTIDE SEQUENCE [LARGE SCALE GENOMIC DNA]</scope>
    <source>
        <strain evidence="3 4">DSM 10596</strain>
    </source>
</reference>
<dbReference type="InterPro" id="IPR000421">
    <property type="entry name" value="FA58C"/>
</dbReference>
<accession>A0A542SL92</accession>
<evidence type="ECO:0000313" key="4">
    <source>
        <dbReference type="Proteomes" id="UP000316181"/>
    </source>
</evidence>
<dbReference type="EMBL" id="VFNV01000001">
    <property type="protein sequence ID" value="TQK75396.1"/>
    <property type="molecule type" value="Genomic_DNA"/>
</dbReference>
<sequence length="1268" mass="132583">MRARRVISTIVVTILAVGAAMTPSAHASSSVQASSWSIDGFTTNPSPSFGDFSWQDRAKAFDDFAYDWTDRGVYSTIRTDSTALNMPAGETTYKMPAYYGDQRVQSAGPNGGDGYQESVTQLASVISATLVGIDKSDQACDQPGNAAKRCDYVRMLQTFFRGASTQVAGNTPIAGGDGVPGTLDGWYQFLPNVLYSMVGEQYPDSQNMDAIQRSIANKFYDMVVERGSANANFNMWDYDFVAMKPYLKGNSSADNKSQAAELAVATAFVLVNAHERFGDQKYLTAAKWAMDAIERSQVNTYYEVMTLLQPYMAARMNALYGTHYDVAKGFRWLMEGSAVRGNWGTLGSRTGQDTVWGGKTVSGLQGSLSDKGPGDGTDRESGYVFAMNSFASPWFAATAKYDTQYANLVGKWLLNVNSAARFFFADQLAASEQYYGADFIDGSSTGGAGSATGWDKDDRAAAIAYESLQSYPNKGIRALSDVPERSGNWGVGSAAKGLGMYGSAWIGFMSVIHPTNVSNVLRIDLNKLDTYGETTYPTSLIYNPTSTPQQIEVPVQGKGKDLYDSITGKVVAPGVDTTARVQVPAGNSVVLVEIPSTATVASSGIMTLADGAPIAYDVADTGNIAEHKAVTTIPASAAASALVDGDRSTAWKSAGGIEASAVVDTGSVRGLGRVTLAWGSTHPRTVAIATSTDGFTWTEPQSYASLGGTETITLAARDARYVRVAVSDDAFELGEIGVSIADVARGARVSVAGTAGAGVNAAQYITDGSRGTRWESRTSDDQWAVVDLGSRQALGAVNIDWEGAYGKDYSIETSIDGVNWSVAAVEVGNSSAGVRTTSLAPGSSGRYVRWAGTKRGTSWAYSMWSLEVYGREGVTRVGQAYFPAGQVVAGSEFTVTGAGYDPGEAVRISVGGVLSTQVTADGNGGFAATLTAPAEAGDKEIAALGTSSGSSTAGSIHIVAAPVEPGDPGDPGDPGTPGATTTTVKVSAGTIEADGQDGSVLVSVSGTGDTIPVGQAGVSIDGAASQVSEIREDGTARFTIPATLSVGSHRIVATFTPSDDEAWQPSQSAAATVVVVKANATLSVSTGTAWVGEALTATVRVSTTSAWTRGRVWVTASSGGGTWVSVGRSKTAVVRLPAPRRAGKITVSAVLPVQDRMAQASAVASTHAAKARAKVTAKASKKRVKWGAKVRIRVRVTSKVTLQRAGTVTISVNGKKAARIRVQANGKATATIRIREKTRVAKIRAAYSGSANVQAAKSRTTKVKVRKG</sequence>
<dbReference type="PROSITE" id="PS50022">
    <property type="entry name" value="FA58C_3"/>
    <property type="match status" value="2"/>
</dbReference>